<proteinExistence type="predicted"/>
<evidence type="ECO:0000313" key="5">
    <source>
        <dbReference type="Proteomes" id="UP000095751"/>
    </source>
</evidence>
<evidence type="ECO:0000259" key="3">
    <source>
        <dbReference type="PROSITE" id="PS50127"/>
    </source>
</evidence>
<feature type="domain" description="UBC core" evidence="3">
    <location>
        <begin position="3"/>
        <end position="168"/>
    </location>
</feature>
<dbReference type="InterPro" id="IPR016135">
    <property type="entry name" value="UBQ-conjugating_enzyme/RWD"/>
</dbReference>
<dbReference type="OrthoDB" id="47801at2759"/>
<evidence type="ECO:0000256" key="2">
    <source>
        <dbReference type="ARBA" id="ARBA00022786"/>
    </source>
</evidence>
<dbReference type="GO" id="GO:0016740">
    <property type="term" value="F:transferase activity"/>
    <property type="evidence" value="ECO:0007669"/>
    <property type="project" value="UniProtKB-KW"/>
</dbReference>
<dbReference type="SUPFAM" id="SSF54495">
    <property type="entry name" value="UBC-like"/>
    <property type="match status" value="1"/>
</dbReference>
<dbReference type="PROSITE" id="PS50127">
    <property type="entry name" value="UBC_2"/>
    <property type="match status" value="1"/>
</dbReference>
<dbReference type="Pfam" id="PF00179">
    <property type="entry name" value="UQ_con"/>
    <property type="match status" value="1"/>
</dbReference>
<dbReference type="Proteomes" id="UP000095751">
    <property type="component" value="Unassembled WGS sequence"/>
</dbReference>
<evidence type="ECO:0000313" key="4">
    <source>
        <dbReference type="EMBL" id="OEU13146.1"/>
    </source>
</evidence>
<keyword evidence="1" id="KW-0808">Transferase</keyword>
<dbReference type="EMBL" id="KV784362">
    <property type="protein sequence ID" value="OEU13146.1"/>
    <property type="molecule type" value="Genomic_DNA"/>
</dbReference>
<accession>A0A1E7F4S6</accession>
<keyword evidence="5" id="KW-1185">Reference proteome</keyword>
<gene>
    <name evidence="4" type="ORF">FRACYDRAFT_189875</name>
</gene>
<feature type="non-terminal residue" evidence="4">
    <location>
        <position position="173"/>
    </location>
</feature>
<dbReference type="SMART" id="SM00212">
    <property type="entry name" value="UBCc"/>
    <property type="match status" value="1"/>
</dbReference>
<organism evidence="4 5">
    <name type="scientific">Fragilariopsis cylindrus CCMP1102</name>
    <dbReference type="NCBI Taxonomy" id="635003"/>
    <lineage>
        <taxon>Eukaryota</taxon>
        <taxon>Sar</taxon>
        <taxon>Stramenopiles</taxon>
        <taxon>Ochrophyta</taxon>
        <taxon>Bacillariophyta</taxon>
        <taxon>Bacillariophyceae</taxon>
        <taxon>Bacillariophycidae</taxon>
        <taxon>Bacillariales</taxon>
        <taxon>Bacillariaceae</taxon>
        <taxon>Fragilariopsis</taxon>
    </lineage>
</organism>
<dbReference type="AlphaFoldDB" id="A0A1E7F4S6"/>
<name>A0A1E7F4S6_9STRA</name>
<dbReference type="PANTHER" id="PTHR46116">
    <property type="entry name" value="(E3-INDEPENDENT) E2 UBIQUITIN-CONJUGATING ENZYME"/>
    <property type="match status" value="1"/>
</dbReference>
<dbReference type="InterPro" id="IPR000608">
    <property type="entry name" value="UBC"/>
</dbReference>
<dbReference type="Gene3D" id="3.10.110.10">
    <property type="entry name" value="Ubiquitin Conjugating Enzyme"/>
    <property type="match status" value="1"/>
</dbReference>
<dbReference type="PANTHER" id="PTHR46116:SF39">
    <property type="entry name" value="BACULOVIRAL IAP REPEAT-CONTAINING PROTEIN 6"/>
    <property type="match status" value="1"/>
</dbReference>
<dbReference type="InParanoid" id="A0A1E7F4S6"/>
<dbReference type="CDD" id="cd23810">
    <property type="entry name" value="UBCc_BIRC6"/>
    <property type="match status" value="1"/>
</dbReference>
<keyword evidence="2" id="KW-0833">Ubl conjugation pathway</keyword>
<protein>
    <submittedName>
        <fullName evidence="4">Ubiquitin-conjugating enzyme</fullName>
    </submittedName>
</protein>
<reference evidence="4 5" key="1">
    <citation type="submission" date="2016-09" db="EMBL/GenBank/DDBJ databases">
        <title>Extensive genetic diversity and differential bi-allelic expression allows diatom success in the polar Southern Ocean.</title>
        <authorList>
            <consortium name="DOE Joint Genome Institute"/>
            <person name="Mock T."/>
            <person name="Otillar R.P."/>
            <person name="Strauss J."/>
            <person name="Dupont C."/>
            <person name="Frickenhaus S."/>
            <person name="Maumus F."/>
            <person name="Mcmullan M."/>
            <person name="Sanges R."/>
            <person name="Schmutz J."/>
            <person name="Toseland A."/>
            <person name="Valas R."/>
            <person name="Veluchamy A."/>
            <person name="Ward B.J."/>
            <person name="Allen A."/>
            <person name="Barry K."/>
            <person name="Falciatore A."/>
            <person name="Ferrante M."/>
            <person name="Fortunato A.E."/>
            <person name="Gloeckner G."/>
            <person name="Gruber A."/>
            <person name="Hipkin R."/>
            <person name="Janech M."/>
            <person name="Kroth P."/>
            <person name="Leese F."/>
            <person name="Lindquist E."/>
            <person name="Lyon B.R."/>
            <person name="Martin J."/>
            <person name="Mayer C."/>
            <person name="Parker M."/>
            <person name="Quesneville H."/>
            <person name="Raymond J."/>
            <person name="Uhlig C."/>
            <person name="Valentin K.U."/>
            <person name="Worden A.Z."/>
            <person name="Armbrust E.V."/>
            <person name="Bowler C."/>
            <person name="Green B."/>
            <person name="Moulton V."/>
            <person name="Van Oosterhout C."/>
            <person name="Grigoriev I."/>
        </authorList>
    </citation>
    <scope>NUCLEOTIDE SEQUENCE [LARGE SCALE GENOMIC DNA]</scope>
    <source>
        <strain evidence="4 5">CCMP1102</strain>
    </source>
</reference>
<dbReference type="KEGG" id="fcy:FRACYDRAFT_189875"/>
<evidence type="ECO:0000256" key="1">
    <source>
        <dbReference type="ARBA" id="ARBA00022679"/>
    </source>
</evidence>
<sequence>MKSSATILWKELSTYPTVLPIEYGSSIFVRALENEVDKLRVLIIGPDDTPYANGFFFFDVTMGNDYPNNPPKVQFLTTGGGSVRFNPNLYACGKVCLSLLGTWTGPSWIKTESTLLQVLISIQSLILGTSNPYFNEPGWERSEGTPQGKVQSDKYNDNIRKQTFRVAILPFLK</sequence>